<reference evidence="3" key="1">
    <citation type="submission" date="2025-08" db="UniProtKB">
        <authorList>
            <consortium name="RefSeq"/>
        </authorList>
    </citation>
    <scope>IDENTIFICATION</scope>
</reference>
<dbReference type="AlphaFoldDB" id="A0A1S4EAY4"/>
<evidence type="ECO:0000313" key="2">
    <source>
        <dbReference type="Proteomes" id="UP000079169"/>
    </source>
</evidence>
<comment type="similarity">
    <text evidence="1">Belongs to the UPF0598 family.</text>
</comment>
<dbReference type="Pfam" id="PF14956">
    <property type="entry name" value="DUF4505"/>
    <property type="match status" value="1"/>
</dbReference>
<accession>A0A1S4EAY4</accession>
<organism evidence="2 3">
    <name type="scientific">Diaphorina citri</name>
    <name type="common">Asian citrus psyllid</name>
    <dbReference type="NCBI Taxonomy" id="121845"/>
    <lineage>
        <taxon>Eukaryota</taxon>
        <taxon>Metazoa</taxon>
        <taxon>Ecdysozoa</taxon>
        <taxon>Arthropoda</taxon>
        <taxon>Hexapoda</taxon>
        <taxon>Insecta</taxon>
        <taxon>Pterygota</taxon>
        <taxon>Neoptera</taxon>
        <taxon>Paraneoptera</taxon>
        <taxon>Hemiptera</taxon>
        <taxon>Sternorrhyncha</taxon>
        <taxon>Psylloidea</taxon>
        <taxon>Psyllidae</taxon>
        <taxon>Diaphorininae</taxon>
        <taxon>Diaphorina</taxon>
    </lineage>
</organism>
<keyword evidence="2" id="KW-1185">Reference proteome</keyword>
<gene>
    <name evidence="3" type="primary">LOC103508639</name>
</gene>
<dbReference type="KEGG" id="dci:103508639"/>
<sequence>MAGNLNFLSKFSRFCVQRTLFDRRNTCFFHQNVKGISYVQGQSPEPNRREYFYYIDHNGMLFLDDARMKNFTSCFKEKKFLVFFFQRLRRNETGLYEDEFPFISPCGRERNFIRCDDTPVVYTHVITTPEGEFFCHNHAGDELRHPFDPSKIYMSLDTGRIYHPTTSQYGSVALIQSKTAIELSKLLQFRNGETSAPTHIVWGEREVELDLEWIRREGITLNTEFPSEQI</sequence>
<dbReference type="GeneID" id="103508639"/>
<dbReference type="PANTHER" id="PTHR31449">
    <property type="entry name" value="UPF0598 PROTEIN C8ORF82"/>
    <property type="match status" value="1"/>
</dbReference>
<evidence type="ECO:0000313" key="3">
    <source>
        <dbReference type="RefSeq" id="XP_017299405.2"/>
    </source>
</evidence>
<dbReference type="PANTHER" id="PTHR31449:SF3">
    <property type="entry name" value="UPF0598 PROTEIN C8ORF82"/>
    <property type="match status" value="1"/>
</dbReference>
<dbReference type="InterPro" id="IPR028108">
    <property type="entry name" value="DUF4505"/>
</dbReference>
<name>A0A1S4EAY4_DIACI</name>
<proteinExistence type="inferred from homology"/>
<dbReference type="RefSeq" id="XP_017299405.2">
    <property type="nucleotide sequence ID" value="XM_017443916.2"/>
</dbReference>
<protein>
    <submittedName>
        <fullName evidence="3">UPF0598 protein CG30010</fullName>
    </submittedName>
</protein>
<dbReference type="STRING" id="121845.A0A1S4EAY4"/>
<evidence type="ECO:0000256" key="1">
    <source>
        <dbReference type="ARBA" id="ARBA00006322"/>
    </source>
</evidence>
<dbReference type="PaxDb" id="121845-A0A1S4EAY4"/>
<dbReference type="Proteomes" id="UP000079169">
    <property type="component" value="Unplaced"/>
</dbReference>